<keyword evidence="1" id="KW-0472">Membrane</keyword>
<dbReference type="Proteomes" id="UP000051264">
    <property type="component" value="Unassembled WGS sequence"/>
</dbReference>
<evidence type="ECO:0000256" key="1">
    <source>
        <dbReference type="SAM" id="Phobius"/>
    </source>
</evidence>
<dbReference type="EMBL" id="AZEX01000040">
    <property type="protein sequence ID" value="KRL59834.1"/>
    <property type="molecule type" value="Genomic_DNA"/>
</dbReference>
<feature type="transmembrane region" description="Helical" evidence="1">
    <location>
        <begin position="20"/>
        <end position="38"/>
    </location>
</feature>
<proteinExistence type="predicted"/>
<keyword evidence="1" id="KW-0812">Transmembrane</keyword>
<evidence type="ECO:0000313" key="2">
    <source>
        <dbReference type="EMBL" id="KRL59834.1"/>
    </source>
</evidence>
<accession>A0A0R1RZG0</accession>
<dbReference type="AlphaFoldDB" id="A0A0R1RZG0"/>
<gene>
    <name evidence="2" type="ORF">FC69_GL001417</name>
</gene>
<dbReference type="STRING" id="1423747.FC69_GL001417"/>
<name>A0A0R1RZG0_9LACO</name>
<keyword evidence="1" id="KW-1133">Transmembrane helix</keyword>
<comment type="caution">
    <text evidence="2">The sequence shown here is derived from an EMBL/GenBank/DDBJ whole genome shotgun (WGS) entry which is preliminary data.</text>
</comment>
<evidence type="ECO:0000313" key="3">
    <source>
        <dbReference type="Proteomes" id="UP000051264"/>
    </source>
</evidence>
<organism evidence="2 3">
    <name type="scientific">Latilactobacillus fuchuensis DSM 14340 = JCM 11249</name>
    <dbReference type="NCBI Taxonomy" id="1423747"/>
    <lineage>
        <taxon>Bacteria</taxon>
        <taxon>Bacillati</taxon>
        <taxon>Bacillota</taxon>
        <taxon>Bacilli</taxon>
        <taxon>Lactobacillales</taxon>
        <taxon>Lactobacillaceae</taxon>
        <taxon>Latilactobacillus</taxon>
    </lineage>
</organism>
<reference evidence="2 3" key="1">
    <citation type="journal article" date="2015" name="Genome Announc.">
        <title>Expanding the biotechnology potential of lactobacilli through comparative genomics of 213 strains and associated genera.</title>
        <authorList>
            <person name="Sun Z."/>
            <person name="Harris H.M."/>
            <person name="McCann A."/>
            <person name="Guo C."/>
            <person name="Argimon S."/>
            <person name="Zhang W."/>
            <person name="Yang X."/>
            <person name="Jeffery I.B."/>
            <person name="Cooney J.C."/>
            <person name="Kagawa T.F."/>
            <person name="Liu W."/>
            <person name="Song Y."/>
            <person name="Salvetti E."/>
            <person name="Wrobel A."/>
            <person name="Rasinkangas P."/>
            <person name="Parkhill J."/>
            <person name="Rea M.C."/>
            <person name="O'Sullivan O."/>
            <person name="Ritari J."/>
            <person name="Douillard F.P."/>
            <person name="Paul Ross R."/>
            <person name="Yang R."/>
            <person name="Briner A.E."/>
            <person name="Felis G.E."/>
            <person name="de Vos W.M."/>
            <person name="Barrangou R."/>
            <person name="Klaenhammer T.R."/>
            <person name="Caufield P.W."/>
            <person name="Cui Y."/>
            <person name="Zhang H."/>
            <person name="O'Toole P.W."/>
        </authorList>
    </citation>
    <scope>NUCLEOTIDE SEQUENCE [LARGE SCALE GENOMIC DNA]</scope>
    <source>
        <strain evidence="2 3">DSM 14340</strain>
    </source>
</reference>
<dbReference type="PATRIC" id="fig|1423747.3.peg.1444"/>
<sequence>MPVKMDLISNKGVLNMLRKIASWMVPLIGILGISYLMLGHYLPTHQPSTTVQADRQSLQGFHRMQR</sequence>
<protein>
    <submittedName>
        <fullName evidence="2">Uncharacterized protein</fullName>
    </submittedName>
</protein>